<dbReference type="PROSITE" id="PS50600">
    <property type="entry name" value="ULP_PROTEASE"/>
    <property type="match status" value="1"/>
</dbReference>
<proteinExistence type="inferred from homology"/>
<keyword evidence="3" id="KW-0378">Hydrolase</keyword>
<dbReference type="EMBL" id="JBAHYK010002259">
    <property type="protein sequence ID" value="KAL0565449.1"/>
    <property type="molecule type" value="Genomic_DNA"/>
</dbReference>
<evidence type="ECO:0000256" key="4">
    <source>
        <dbReference type="SAM" id="MobiDB-lite"/>
    </source>
</evidence>
<feature type="region of interest" description="Disordered" evidence="4">
    <location>
        <begin position="537"/>
        <end position="585"/>
    </location>
</feature>
<feature type="region of interest" description="Disordered" evidence="4">
    <location>
        <begin position="459"/>
        <end position="504"/>
    </location>
</feature>
<keyword evidence="6" id="KW-0436">Ligase</keyword>
<keyword evidence="7" id="KW-1185">Reference proteome</keyword>
<organism evidence="6 7">
    <name type="scientific">Marasmius crinis-equi</name>
    <dbReference type="NCBI Taxonomy" id="585013"/>
    <lineage>
        <taxon>Eukaryota</taxon>
        <taxon>Fungi</taxon>
        <taxon>Dikarya</taxon>
        <taxon>Basidiomycota</taxon>
        <taxon>Agaricomycotina</taxon>
        <taxon>Agaricomycetes</taxon>
        <taxon>Agaricomycetidae</taxon>
        <taxon>Agaricales</taxon>
        <taxon>Marasmiineae</taxon>
        <taxon>Marasmiaceae</taxon>
        <taxon>Marasmius</taxon>
    </lineage>
</organism>
<evidence type="ECO:0000256" key="3">
    <source>
        <dbReference type="ARBA" id="ARBA00022801"/>
    </source>
</evidence>
<reference evidence="6 7" key="1">
    <citation type="submission" date="2024-02" db="EMBL/GenBank/DDBJ databases">
        <title>A draft genome for the cacao thread blight pathogen Marasmius crinis-equi.</title>
        <authorList>
            <person name="Cohen S.P."/>
            <person name="Baruah I.K."/>
            <person name="Amoako-Attah I."/>
            <person name="Bukari Y."/>
            <person name="Meinhardt L.W."/>
            <person name="Bailey B.A."/>
        </authorList>
    </citation>
    <scope>NUCLEOTIDE SEQUENCE [LARGE SCALE GENOMIC DNA]</scope>
    <source>
        <strain evidence="6 7">GH-76</strain>
    </source>
</reference>
<dbReference type="Proteomes" id="UP001465976">
    <property type="component" value="Unassembled WGS sequence"/>
</dbReference>
<dbReference type="SUPFAM" id="SSF54001">
    <property type="entry name" value="Cysteine proteinases"/>
    <property type="match status" value="1"/>
</dbReference>
<accession>A0ABR3ERF1</accession>
<evidence type="ECO:0000313" key="6">
    <source>
        <dbReference type="EMBL" id="KAL0565449.1"/>
    </source>
</evidence>
<dbReference type="InterPro" id="IPR003653">
    <property type="entry name" value="Peptidase_C48_C"/>
</dbReference>
<comment type="similarity">
    <text evidence="1">Belongs to the peptidase C48 family.</text>
</comment>
<evidence type="ECO:0000259" key="5">
    <source>
        <dbReference type="PROSITE" id="PS50600"/>
    </source>
</evidence>
<evidence type="ECO:0000256" key="1">
    <source>
        <dbReference type="ARBA" id="ARBA00005234"/>
    </source>
</evidence>
<name>A0ABR3ERF1_9AGAR</name>
<protein>
    <submittedName>
        <fullName evidence="6">Methionine--tRNA ligase, mitochondrial</fullName>
        <ecNumber evidence="6">6.1.1.1</ecNumber>
    </submittedName>
</protein>
<gene>
    <name evidence="6" type="primary">MARS2_2</name>
    <name evidence="6" type="ORF">V5O48_016577</name>
</gene>
<sequence length="607" mass="68010">MAVDIAQWQVMSTEESIDILSDGEEEQELAKFAQKRAQFIGRGVKYSDTIPSYVRIFCVHSLKIPKEAKSTIFPADDIPISLFVSQKLPEVAQSLVFPDVKAFLSTHPPTSTGSDLHLVELPPMAAIQKLQKPGWLEQQILDGIKSIMNPSYSSCRFPLWAVEAWYQLHTVVEKQRKWKDCTQWLRELARLPTAMQPAALEAQRHLSMMGWNEALHLRGSGTNDTTSEFSWLVSDTRISGTLIDLMCYRLIDQLESNNEVDRELMILPRTFTHDIIGAETERDHAEPRTKYLRQLEQQVHALNTRYLVFPVFNKQLEHWLACQVDLRERTVTFGDSLAHEGVRPPKTVGEKLVWWLEGRFDGKFRVLPDQLDHGQQDNYVVCGMVAVNTIAHRALGAPLWTVSRKAFDRAKWFETLCEAHITSTSPPENKRPTVEQSSLVQPALSCISRQVDRLDTALSQRASPKPGSPHITPSLSHPLPIVVSTTPNPSVPPISPSNTEADVGPLQENDVEMVFADEAGRVENEVESVPSAITVQSSAVGPEIRADVDGGKGHDRKKRGRESEEVDLDSSSELPPPSKKPHKLVCDTDVTVVTLDPPPADRPEFCE</sequence>
<feature type="compositionally biased region" description="Basic and acidic residues" evidence="4">
    <location>
        <begin position="544"/>
        <end position="553"/>
    </location>
</feature>
<evidence type="ECO:0000313" key="7">
    <source>
        <dbReference type="Proteomes" id="UP001465976"/>
    </source>
</evidence>
<dbReference type="Pfam" id="PF02902">
    <property type="entry name" value="Peptidase_C48"/>
    <property type="match status" value="1"/>
</dbReference>
<keyword evidence="2" id="KW-0645">Protease</keyword>
<dbReference type="EC" id="6.1.1.1" evidence="6"/>
<dbReference type="InterPro" id="IPR038765">
    <property type="entry name" value="Papain-like_cys_pep_sf"/>
</dbReference>
<dbReference type="Gene3D" id="3.40.395.10">
    <property type="entry name" value="Adenoviral Proteinase, Chain A"/>
    <property type="match status" value="1"/>
</dbReference>
<evidence type="ECO:0000256" key="2">
    <source>
        <dbReference type="ARBA" id="ARBA00022670"/>
    </source>
</evidence>
<feature type="domain" description="Ubiquitin-like protease family profile" evidence="5">
    <location>
        <begin position="222"/>
        <end position="393"/>
    </location>
</feature>
<dbReference type="GO" id="GO:0004831">
    <property type="term" value="F:tyrosine-tRNA ligase activity"/>
    <property type="evidence" value="ECO:0007669"/>
    <property type="project" value="UniProtKB-EC"/>
</dbReference>
<comment type="caution">
    <text evidence="6">The sequence shown here is derived from an EMBL/GenBank/DDBJ whole genome shotgun (WGS) entry which is preliminary data.</text>
</comment>